<evidence type="ECO:0000256" key="1">
    <source>
        <dbReference type="SAM" id="MobiDB-lite"/>
    </source>
</evidence>
<feature type="compositionally biased region" description="Basic and acidic residues" evidence="1">
    <location>
        <begin position="61"/>
        <end position="75"/>
    </location>
</feature>
<reference evidence="2" key="1">
    <citation type="submission" date="2022-12" db="EMBL/GenBank/DDBJ databases">
        <authorList>
            <person name="Webb A."/>
        </authorList>
    </citation>
    <scope>NUCLEOTIDE SEQUENCE</scope>
    <source>
        <strain evidence="2">Pf2</strain>
    </source>
</reference>
<feature type="compositionally biased region" description="Basic and acidic residues" evidence="1">
    <location>
        <begin position="313"/>
        <end position="322"/>
    </location>
</feature>
<gene>
    <name evidence="2" type="ORF">PFR002_LOCUS3340</name>
</gene>
<dbReference type="EMBL" id="CANTFK010000485">
    <property type="protein sequence ID" value="CAI5716816.1"/>
    <property type="molecule type" value="Genomic_DNA"/>
</dbReference>
<protein>
    <submittedName>
        <fullName evidence="2">Uncharacterized protein</fullName>
    </submittedName>
</protein>
<proteinExistence type="predicted"/>
<dbReference type="AlphaFoldDB" id="A0AAV0TD13"/>
<name>A0AAV0TD13_9STRA</name>
<organism evidence="2 3">
    <name type="scientific">Peronospora farinosa</name>
    <dbReference type="NCBI Taxonomy" id="134698"/>
    <lineage>
        <taxon>Eukaryota</taxon>
        <taxon>Sar</taxon>
        <taxon>Stramenopiles</taxon>
        <taxon>Oomycota</taxon>
        <taxon>Peronosporomycetes</taxon>
        <taxon>Peronosporales</taxon>
        <taxon>Peronosporaceae</taxon>
        <taxon>Peronospora</taxon>
    </lineage>
</organism>
<feature type="compositionally biased region" description="Basic and acidic residues" evidence="1">
    <location>
        <begin position="335"/>
        <end position="346"/>
    </location>
</feature>
<feature type="compositionally biased region" description="Basic and acidic residues" evidence="1">
    <location>
        <begin position="139"/>
        <end position="150"/>
    </location>
</feature>
<feature type="compositionally biased region" description="Basic and acidic residues" evidence="1">
    <location>
        <begin position="82"/>
        <end position="126"/>
    </location>
</feature>
<feature type="compositionally biased region" description="Basic and acidic residues" evidence="1">
    <location>
        <begin position="237"/>
        <end position="248"/>
    </location>
</feature>
<evidence type="ECO:0000313" key="2">
    <source>
        <dbReference type="EMBL" id="CAI5716816.1"/>
    </source>
</evidence>
<feature type="region of interest" description="Disordered" evidence="1">
    <location>
        <begin position="217"/>
        <end position="275"/>
    </location>
</feature>
<accession>A0AAV0TD13</accession>
<feature type="region of interest" description="Disordered" evidence="1">
    <location>
        <begin position="40"/>
        <end position="176"/>
    </location>
</feature>
<feature type="region of interest" description="Disordered" evidence="1">
    <location>
        <begin position="488"/>
        <end position="546"/>
    </location>
</feature>
<feature type="region of interest" description="Disordered" evidence="1">
    <location>
        <begin position="313"/>
        <end position="373"/>
    </location>
</feature>
<sequence>MAKKIGVLEKMKGYSSSAMKQFIALLKKIYGRFQQQLKRLHRAPKHDAKAKESTTPLATNKESETQKVTDMKEGVDTQTVTGKEESPHLDNKDVTTEPKIARPDAEKDSVVKPTETTKEMTGEHEPVQPVAEENVVEPKSGENAEIHAGEGENDAASLRASATTEEGNVGKKSPTFLKKSRQALNNKINSALSIFNSKTKPVPTTNSADTLTETTKEMTGEHEPVQPVAEENVVEPKSGENAEIHAGEGENDAASLRASATTEEGNVGKKSPTFLKKSRQALNNKINSALSIFNRKTKPVPTTNSADTLTETTKEMTGEHEPVQPVAEENVVEPKSGENAEIHAGEGENDAASLRASATTEEGNVGKKSPTFLKKSRQALNNKINSALSIFNRKTKPVPTTNSADSRPPLGEGGNDVPNTNVVSEATTSEVTGNSNSVHSITEKENAVADGGVGINERDNVVVPKIPGKSMKMIMKKFAELLKQPKSGAKNNALTGEGANDVVNAAQGGESGTSRLVGEIGDDAGGAGKKAHDSSNTLEEGTKKED</sequence>
<comment type="caution">
    <text evidence="2">The sequence shown here is derived from an EMBL/GenBank/DDBJ whole genome shotgun (WGS) entry which is preliminary data.</text>
</comment>
<feature type="region of interest" description="Disordered" evidence="1">
    <location>
        <begin position="391"/>
        <end position="421"/>
    </location>
</feature>
<dbReference type="Proteomes" id="UP001159659">
    <property type="component" value="Unassembled WGS sequence"/>
</dbReference>
<evidence type="ECO:0000313" key="3">
    <source>
        <dbReference type="Proteomes" id="UP001159659"/>
    </source>
</evidence>